<dbReference type="Proteomes" id="UP001187192">
    <property type="component" value="Unassembled WGS sequence"/>
</dbReference>
<protein>
    <submittedName>
        <fullName evidence="2">Uncharacterized protein</fullName>
    </submittedName>
</protein>
<proteinExistence type="predicted"/>
<evidence type="ECO:0000313" key="3">
    <source>
        <dbReference type="Proteomes" id="UP001187192"/>
    </source>
</evidence>
<comment type="caution">
    <text evidence="2">The sequence shown here is derived from an EMBL/GenBank/DDBJ whole genome shotgun (WGS) entry which is preliminary data.</text>
</comment>
<accession>A0AA88EIB5</accession>
<feature type="region of interest" description="Disordered" evidence="1">
    <location>
        <begin position="15"/>
        <end position="91"/>
    </location>
</feature>
<organism evidence="2 3">
    <name type="scientific">Ficus carica</name>
    <name type="common">Common fig</name>
    <dbReference type="NCBI Taxonomy" id="3494"/>
    <lineage>
        <taxon>Eukaryota</taxon>
        <taxon>Viridiplantae</taxon>
        <taxon>Streptophyta</taxon>
        <taxon>Embryophyta</taxon>
        <taxon>Tracheophyta</taxon>
        <taxon>Spermatophyta</taxon>
        <taxon>Magnoliopsida</taxon>
        <taxon>eudicotyledons</taxon>
        <taxon>Gunneridae</taxon>
        <taxon>Pentapetalae</taxon>
        <taxon>rosids</taxon>
        <taxon>fabids</taxon>
        <taxon>Rosales</taxon>
        <taxon>Moraceae</taxon>
        <taxon>Ficeae</taxon>
        <taxon>Ficus</taxon>
    </lineage>
</organism>
<evidence type="ECO:0000313" key="2">
    <source>
        <dbReference type="EMBL" id="GMN73885.1"/>
    </source>
</evidence>
<name>A0AA88EIB5_FICCA</name>
<sequence>MSKVITFNIQYKNNNRITASPPPLKFPSQDLLEPPRQSHRHRSRSPHEIKTQPSLPIATSMLETPSSDRPRYLRPSDMVTTPLQLDRTGVA</sequence>
<gene>
    <name evidence="2" type="ORF">TIFTF001_052264</name>
</gene>
<evidence type="ECO:0000256" key="1">
    <source>
        <dbReference type="SAM" id="MobiDB-lite"/>
    </source>
</evidence>
<dbReference type="AlphaFoldDB" id="A0AA88EIB5"/>
<keyword evidence="3" id="KW-1185">Reference proteome</keyword>
<dbReference type="EMBL" id="BTGU01010739">
    <property type="protein sequence ID" value="GMN73885.1"/>
    <property type="molecule type" value="Genomic_DNA"/>
</dbReference>
<reference evidence="2" key="1">
    <citation type="submission" date="2023-07" db="EMBL/GenBank/DDBJ databases">
        <title>draft genome sequence of fig (Ficus carica).</title>
        <authorList>
            <person name="Takahashi T."/>
            <person name="Nishimura K."/>
        </authorList>
    </citation>
    <scope>NUCLEOTIDE SEQUENCE</scope>
</reference>